<protein>
    <submittedName>
        <fullName evidence="1">DNA-directed RNA polymerase subunit M</fullName>
    </submittedName>
</protein>
<keyword evidence="1" id="KW-0804">Transcription</keyword>
<organism evidence="1 2">
    <name type="scientific">Velocimicrobium porci</name>
    <dbReference type="NCBI Taxonomy" id="2606634"/>
    <lineage>
        <taxon>Bacteria</taxon>
        <taxon>Bacillati</taxon>
        <taxon>Bacillota</taxon>
        <taxon>Clostridia</taxon>
        <taxon>Lachnospirales</taxon>
        <taxon>Lachnospiraceae</taxon>
        <taxon>Velocimicrobium</taxon>
    </lineage>
</organism>
<comment type="caution">
    <text evidence="1">The sequence shown here is derived from an EMBL/GenBank/DDBJ whole genome shotgun (WGS) entry which is preliminary data.</text>
</comment>
<dbReference type="EMBL" id="VUMT01000031">
    <property type="protein sequence ID" value="MSS64830.1"/>
    <property type="molecule type" value="Genomic_DNA"/>
</dbReference>
<dbReference type="RefSeq" id="WP_154520214.1">
    <property type="nucleotide sequence ID" value="NZ_VUMT01000031.1"/>
</dbReference>
<dbReference type="GO" id="GO:0000428">
    <property type="term" value="C:DNA-directed RNA polymerase complex"/>
    <property type="evidence" value="ECO:0007669"/>
    <property type="project" value="UniProtKB-KW"/>
</dbReference>
<gene>
    <name evidence="1" type="ORF">FYJ58_13285</name>
</gene>
<dbReference type="Proteomes" id="UP000482209">
    <property type="component" value="Unassembled WGS sequence"/>
</dbReference>
<accession>A0A6L5Y100</accession>
<keyword evidence="2" id="KW-1185">Reference proteome</keyword>
<sequence>MLKVYICPKCGAVRFVSKYKTQCFKCDCEMKLSKTSYEDYILLTESERQNEIEKVQIH</sequence>
<dbReference type="AlphaFoldDB" id="A0A6L5Y100"/>
<proteinExistence type="predicted"/>
<keyword evidence="1" id="KW-0240">DNA-directed RNA polymerase</keyword>
<reference evidence="1 2" key="1">
    <citation type="submission" date="2019-08" db="EMBL/GenBank/DDBJ databases">
        <title>In-depth cultivation of the pig gut microbiome towards novel bacterial diversity and tailored functional studies.</title>
        <authorList>
            <person name="Wylensek D."/>
            <person name="Hitch T.C.A."/>
            <person name="Clavel T."/>
        </authorList>
    </citation>
    <scope>NUCLEOTIDE SEQUENCE [LARGE SCALE GENOMIC DNA]</scope>
    <source>
        <strain evidence="1 2">WCA-693-APC-MOT-I</strain>
    </source>
</reference>
<evidence type="ECO:0000313" key="1">
    <source>
        <dbReference type="EMBL" id="MSS64830.1"/>
    </source>
</evidence>
<name>A0A6L5Y100_9FIRM</name>
<evidence type="ECO:0000313" key="2">
    <source>
        <dbReference type="Proteomes" id="UP000482209"/>
    </source>
</evidence>